<keyword evidence="2" id="KW-1185">Reference proteome</keyword>
<dbReference type="Pfam" id="PF08974">
    <property type="entry name" value="DUF1877"/>
    <property type="match status" value="1"/>
</dbReference>
<dbReference type="EMBL" id="BONG01000019">
    <property type="protein sequence ID" value="GIF89954.1"/>
    <property type="molecule type" value="Genomic_DNA"/>
</dbReference>
<dbReference type="InterPro" id="IPR035944">
    <property type="entry name" value="YfbM-like_sf"/>
</dbReference>
<proteinExistence type="predicted"/>
<name>A0A8J3JWW1_9ACTN</name>
<comment type="caution">
    <text evidence="1">The sequence shown here is derived from an EMBL/GenBank/DDBJ whole genome shotgun (WGS) entry which is preliminary data.</text>
</comment>
<dbReference type="AlphaFoldDB" id="A0A8J3JWW1"/>
<organism evidence="1 2">
    <name type="scientific">Catellatospora chokoriensis</name>
    <dbReference type="NCBI Taxonomy" id="310353"/>
    <lineage>
        <taxon>Bacteria</taxon>
        <taxon>Bacillati</taxon>
        <taxon>Actinomycetota</taxon>
        <taxon>Actinomycetes</taxon>
        <taxon>Micromonosporales</taxon>
        <taxon>Micromonosporaceae</taxon>
        <taxon>Catellatospora</taxon>
    </lineage>
</organism>
<reference evidence="1 2" key="1">
    <citation type="submission" date="2021-01" db="EMBL/GenBank/DDBJ databases">
        <title>Whole genome shotgun sequence of Catellatospora chokoriensis NBRC 107358.</title>
        <authorList>
            <person name="Komaki H."/>
            <person name="Tamura T."/>
        </authorList>
    </citation>
    <scope>NUCLEOTIDE SEQUENCE [LARGE SCALE GENOMIC DNA]</scope>
    <source>
        <strain evidence="1 2">NBRC 107358</strain>
    </source>
</reference>
<dbReference type="Gene3D" id="3.40.1760.10">
    <property type="entry name" value="YfbM-like super family"/>
    <property type="match status" value="1"/>
</dbReference>
<dbReference type="Proteomes" id="UP000619293">
    <property type="component" value="Unassembled WGS sequence"/>
</dbReference>
<gene>
    <name evidence="1" type="ORF">Cch02nite_33980</name>
</gene>
<accession>A0A8J3JWW1</accession>
<evidence type="ECO:0008006" key="3">
    <source>
        <dbReference type="Google" id="ProtNLM"/>
    </source>
</evidence>
<dbReference type="SUPFAM" id="SSF111069">
    <property type="entry name" value="Hypothetical protein yfbM"/>
    <property type="match status" value="1"/>
</dbReference>
<dbReference type="InterPro" id="IPR015068">
    <property type="entry name" value="DUF1877"/>
</dbReference>
<protein>
    <recommendedName>
        <fullName evidence="3">DUF1877 family protein</fullName>
    </recommendedName>
</protein>
<sequence>MSIHLVLRRIARADYERAHRDGVLYAEHTEQLDDISQAWDELQRVLADGDMDNPPLEAQALCGGDVLPNDDNMDYGGVRLIPPERVVEISRALSDLTEPEFRRRYEQADFTGAYSSGPETQPGRTVGQLLSLLEPLGSFYSEAARNDEAVGYWYG</sequence>
<dbReference type="RefSeq" id="WP_191843254.1">
    <property type="nucleotide sequence ID" value="NZ_BAAALB010000023.1"/>
</dbReference>
<evidence type="ECO:0000313" key="2">
    <source>
        <dbReference type="Proteomes" id="UP000619293"/>
    </source>
</evidence>
<evidence type="ECO:0000313" key="1">
    <source>
        <dbReference type="EMBL" id="GIF89954.1"/>
    </source>
</evidence>